<evidence type="ECO:0000259" key="6">
    <source>
        <dbReference type="Pfam" id="PF14833"/>
    </source>
</evidence>
<evidence type="ECO:0000256" key="2">
    <source>
        <dbReference type="ARBA" id="ARBA00023002"/>
    </source>
</evidence>
<dbReference type="PROSITE" id="PS00895">
    <property type="entry name" value="3_HYDROXYISOBUT_DH"/>
    <property type="match status" value="1"/>
</dbReference>
<dbReference type="InterPro" id="IPR015815">
    <property type="entry name" value="HIBADH-related"/>
</dbReference>
<comment type="similarity">
    <text evidence="1">Belongs to the HIBADH-related family.</text>
</comment>
<dbReference type="Gene3D" id="3.40.50.720">
    <property type="entry name" value="NAD(P)-binding Rossmann-like Domain"/>
    <property type="match status" value="1"/>
</dbReference>
<organism evidence="7 8">
    <name type="scientific">Kineosphaera limosa NBRC 100340</name>
    <dbReference type="NCBI Taxonomy" id="1184609"/>
    <lineage>
        <taxon>Bacteria</taxon>
        <taxon>Bacillati</taxon>
        <taxon>Actinomycetota</taxon>
        <taxon>Actinomycetes</taxon>
        <taxon>Micrococcales</taxon>
        <taxon>Dermatophilaceae</taxon>
        <taxon>Kineosphaera</taxon>
    </lineage>
</organism>
<dbReference type="Gene3D" id="1.10.1040.10">
    <property type="entry name" value="N-(1-d-carboxylethyl)-l-norvaline Dehydrogenase, domain 2"/>
    <property type="match status" value="1"/>
</dbReference>
<proteinExistence type="inferred from homology"/>
<accession>K6VFX7</accession>
<dbReference type="OrthoDB" id="3185659at2"/>
<dbReference type="PIRSF" id="PIRSF000103">
    <property type="entry name" value="HIBADH"/>
    <property type="match status" value="1"/>
</dbReference>
<sequence length="306" mass="30522">MSTLSDVTVAVLGLGAMGLPMATNLVTHGAAVRGFDIAQPRLDLAAAAGVTGCGSAREAATGADVVLLAVRNAAQLEDALYGPDGVVATLPAGATVLLTSTVGVEAVREVADRLAASGHRIVDAPISGGPVRAGEGDLLVTVGADDDAWTATQPVLDAMAGTLVRVGDKAGDGQAMKTVNQLLCGVHIAAAGEALALARALGLDPALALQALMAGAAASFMLGDRGQRMLQAYDEGGAEVKSRLDIFVKDMGIVTTAAKSVHLATPVAAAAEQLYLLGEAQGKEAVDDSAVITVLAPSIAVTGKEN</sequence>
<evidence type="ECO:0000313" key="7">
    <source>
        <dbReference type="EMBL" id="GAB95093.1"/>
    </source>
</evidence>
<dbReference type="InterPro" id="IPR008927">
    <property type="entry name" value="6-PGluconate_DH-like_C_sf"/>
</dbReference>
<feature type="domain" description="6-phosphogluconate dehydrogenase NADP-binding" evidence="5">
    <location>
        <begin position="8"/>
        <end position="167"/>
    </location>
</feature>
<dbReference type="SUPFAM" id="SSF51735">
    <property type="entry name" value="NAD(P)-binding Rossmann-fold domains"/>
    <property type="match status" value="1"/>
</dbReference>
<gene>
    <name evidence="7" type="ORF">KILIM_016_00330</name>
</gene>
<evidence type="ECO:0000256" key="3">
    <source>
        <dbReference type="ARBA" id="ARBA00023027"/>
    </source>
</evidence>
<evidence type="ECO:0000259" key="5">
    <source>
        <dbReference type="Pfam" id="PF03446"/>
    </source>
</evidence>
<dbReference type="InterPro" id="IPR013328">
    <property type="entry name" value="6PGD_dom2"/>
</dbReference>
<dbReference type="RefSeq" id="WP_006591625.1">
    <property type="nucleotide sequence ID" value="NZ_BAHD01000016.1"/>
</dbReference>
<evidence type="ECO:0000256" key="4">
    <source>
        <dbReference type="PIRSR" id="PIRSR000103-1"/>
    </source>
</evidence>
<comment type="caution">
    <text evidence="7">The sequence shown here is derived from an EMBL/GenBank/DDBJ whole genome shotgun (WGS) entry which is preliminary data.</text>
</comment>
<reference evidence="7 8" key="1">
    <citation type="submission" date="2012-08" db="EMBL/GenBank/DDBJ databases">
        <title>Whole genome shotgun sequence of Kineosphaera limosa NBRC 100340.</title>
        <authorList>
            <person name="Yoshida I."/>
            <person name="Isaki S."/>
            <person name="Hosoyama A."/>
            <person name="Tsuchikane K."/>
            <person name="Katsumata H."/>
            <person name="Ando Y."/>
            <person name="Ohji S."/>
            <person name="Hamada M."/>
            <person name="Tamura T."/>
            <person name="Yamazoe A."/>
            <person name="Yamazaki S."/>
            <person name="Fujita N."/>
        </authorList>
    </citation>
    <scope>NUCLEOTIDE SEQUENCE [LARGE SCALE GENOMIC DNA]</scope>
    <source>
        <strain evidence="7 8">NBRC 100340</strain>
    </source>
</reference>
<keyword evidence="3" id="KW-0520">NAD</keyword>
<evidence type="ECO:0000313" key="8">
    <source>
        <dbReference type="Proteomes" id="UP000008366"/>
    </source>
</evidence>
<protein>
    <submittedName>
        <fullName evidence="7">Putative oxidoreductase</fullName>
    </submittedName>
</protein>
<dbReference type="eggNOG" id="COG2084">
    <property type="taxonomic scope" value="Bacteria"/>
</dbReference>
<dbReference type="InterPro" id="IPR002204">
    <property type="entry name" value="3-OH-isobutyrate_DH-rel_CS"/>
</dbReference>
<dbReference type="AlphaFoldDB" id="K6VFX7"/>
<feature type="active site" evidence="4">
    <location>
        <position position="177"/>
    </location>
</feature>
<dbReference type="GO" id="GO:0051287">
    <property type="term" value="F:NAD binding"/>
    <property type="evidence" value="ECO:0007669"/>
    <property type="project" value="InterPro"/>
</dbReference>
<evidence type="ECO:0000256" key="1">
    <source>
        <dbReference type="ARBA" id="ARBA00009080"/>
    </source>
</evidence>
<dbReference type="InterPro" id="IPR036291">
    <property type="entry name" value="NAD(P)-bd_dom_sf"/>
</dbReference>
<feature type="domain" description="3-hydroxyisobutyrate dehydrogenase-like NAD-binding" evidence="6">
    <location>
        <begin position="171"/>
        <end position="295"/>
    </location>
</feature>
<dbReference type="STRING" id="1184609.KILIM_016_00330"/>
<dbReference type="GO" id="GO:0016491">
    <property type="term" value="F:oxidoreductase activity"/>
    <property type="evidence" value="ECO:0007669"/>
    <property type="project" value="UniProtKB-KW"/>
</dbReference>
<dbReference type="Pfam" id="PF14833">
    <property type="entry name" value="NAD_binding_11"/>
    <property type="match status" value="1"/>
</dbReference>
<dbReference type="GO" id="GO:0016054">
    <property type="term" value="P:organic acid catabolic process"/>
    <property type="evidence" value="ECO:0007669"/>
    <property type="project" value="UniProtKB-ARBA"/>
</dbReference>
<dbReference type="PANTHER" id="PTHR43060">
    <property type="entry name" value="3-HYDROXYISOBUTYRATE DEHYDROGENASE-LIKE 1, MITOCHONDRIAL-RELATED"/>
    <property type="match status" value="1"/>
</dbReference>
<dbReference type="InterPro" id="IPR029154">
    <property type="entry name" value="HIBADH-like_NADP-bd"/>
</dbReference>
<dbReference type="Proteomes" id="UP000008366">
    <property type="component" value="Unassembled WGS sequence"/>
</dbReference>
<dbReference type="Pfam" id="PF03446">
    <property type="entry name" value="NAD_binding_2"/>
    <property type="match status" value="1"/>
</dbReference>
<name>K6VFX7_9MICO</name>
<dbReference type="InterPro" id="IPR006115">
    <property type="entry name" value="6PGDH_NADP-bd"/>
</dbReference>
<dbReference type="GO" id="GO:0050661">
    <property type="term" value="F:NADP binding"/>
    <property type="evidence" value="ECO:0007669"/>
    <property type="project" value="InterPro"/>
</dbReference>
<dbReference type="EMBL" id="BAHD01000016">
    <property type="protein sequence ID" value="GAB95093.1"/>
    <property type="molecule type" value="Genomic_DNA"/>
</dbReference>
<keyword evidence="8" id="KW-1185">Reference proteome</keyword>
<dbReference type="SUPFAM" id="SSF48179">
    <property type="entry name" value="6-phosphogluconate dehydrogenase C-terminal domain-like"/>
    <property type="match status" value="1"/>
</dbReference>
<keyword evidence="2" id="KW-0560">Oxidoreductase</keyword>